<organism evidence="1 2">
    <name type="scientific">Slackia faecicanis</name>
    <dbReference type="NCBI Taxonomy" id="255723"/>
    <lineage>
        <taxon>Bacteria</taxon>
        <taxon>Bacillati</taxon>
        <taxon>Actinomycetota</taxon>
        <taxon>Coriobacteriia</taxon>
        <taxon>Eggerthellales</taxon>
        <taxon>Eggerthellaceae</taxon>
        <taxon>Slackia</taxon>
    </lineage>
</organism>
<dbReference type="CDD" id="cd00719">
    <property type="entry name" value="GIY-YIG_SF"/>
    <property type="match status" value="1"/>
</dbReference>
<dbReference type="AlphaFoldDB" id="A0A3N0AG23"/>
<evidence type="ECO:0000313" key="2">
    <source>
        <dbReference type="Proteomes" id="UP000267368"/>
    </source>
</evidence>
<dbReference type="Proteomes" id="UP000267368">
    <property type="component" value="Unassembled WGS sequence"/>
</dbReference>
<sequence>MVLDEYKQVYIGKSDDIAKRIRQHRSSMKPFDRTLLPMYAEKTSCFSIDFFRALDTTRIYIWKRRLTDGVEADLVADFPNIYCTNRIGGDVSNAIEALATMNVREF</sequence>
<dbReference type="RefSeq" id="WP_123197866.1">
    <property type="nucleotide sequence ID" value="NZ_QICB01000002.1"/>
</dbReference>
<accession>A0A3N0AG23</accession>
<gene>
    <name evidence="1" type="ORF">DMP07_04095</name>
</gene>
<dbReference type="EMBL" id="QICB01000002">
    <property type="protein sequence ID" value="RNL20766.1"/>
    <property type="molecule type" value="Genomic_DNA"/>
</dbReference>
<reference evidence="2" key="1">
    <citation type="submission" date="2018-05" db="EMBL/GenBank/DDBJ databases">
        <title>Genome Sequencing of selected type strains of the family Eggerthellaceae.</title>
        <authorList>
            <person name="Danylec N."/>
            <person name="Stoll D.A."/>
            <person name="Doetsch A."/>
            <person name="Huch M."/>
        </authorList>
    </citation>
    <scope>NUCLEOTIDE SEQUENCE [LARGE SCALE GENOMIC DNA]</scope>
    <source>
        <strain evidence="2">DSM 17537</strain>
    </source>
</reference>
<protein>
    <recommendedName>
        <fullName evidence="3">GIY-YIG domain-containing protein</fullName>
    </recommendedName>
</protein>
<proteinExistence type="predicted"/>
<keyword evidence="2" id="KW-1185">Reference proteome</keyword>
<comment type="caution">
    <text evidence="1">The sequence shown here is derived from an EMBL/GenBank/DDBJ whole genome shotgun (WGS) entry which is preliminary data.</text>
</comment>
<evidence type="ECO:0008006" key="3">
    <source>
        <dbReference type="Google" id="ProtNLM"/>
    </source>
</evidence>
<evidence type="ECO:0000313" key="1">
    <source>
        <dbReference type="EMBL" id="RNL20766.1"/>
    </source>
</evidence>
<name>A0A3N0AG23_9ACTN</name>
<dbReference type="OrthoDB" id="5041894at2"/>